<protein>
    <recommendedName>
        <fullName evidence="1">RNase H type-1 domain-containing protein</fullName>
    </recommendedName>
</protein>
<dbReference type="InterPro" id="IPR044730">
    <property type="entry name" value="RNase_H-like_dom_plant"/>
</dbReference>
<comment type="caution">
    <text evidence="2">The sequence shown here is derived from an EMBL/GenBank/DDBJ whole genome shotgun (WGS) entry which is preliminary data.</text>
</comment>
<dbReference type="Proteomes" id="UP000315295">
    <property type="component" value="Unassembled WGS sequence"/>
</dbReference>
<evidence type="ECO:0000313" key="3">
    <source>
        <dbReference type="Proteomes" id="UP000315295"/>
    </source>
</evidence>
<sequence length="136" mass="14678">MPLQSRWFPPPAGWVKVNVDGAFRAASEVGGIGVVFGMKSVAMLECIILESDALQVVQGVGSLKRGSSSSDLLLEDVQEYLRCFGSSKFSHISRSANGAAHKMTKLALNFPSNFHWFEDPPDLIQGTLLGDCMTSS</sequence>
<keyword evidence="3" id="KW-1185">Reference proteome</keyword>
<gene>
    <name evidence="2" type="ORF">C1H46_017941</name>
</gene>
<reference evidence="2 3" key="1">
    <citation type="journal article" date="2019" name="G3 (Bethesda)">
        <title>Sequencing of a Wild Apple (Malus baccata) Genome Unravels the Differences Between Cultivated and Wild Apple Species Regarding Disease Resistance and Cold Tolerance.</title>
        <authorList>
            <person name="Chen X."/>
        </authorList>
    </citation>
    <scope>NUCLEOTIDE SEQUENCE [LARGE SCALE GENOMIC DNA]</scope>
    <source>
        <strain evidence="3">cv. Shandingzi</strain>
        <tissue evidence="2">Leaves</tissue>
    </source>
</reference>
<evidence type="ECO:0000313" key="2">
    <source>
        <dbReference type="EMBL" id="TQD96446.1"/>
    </source>
</evidence>
<dbReference type="CDD" id="cd06222">
    <property type="entry name" value="RNase_H_like"/>
    <property type="match status" value="1"/>
</dbReference>
<name>A0A540MCH7_MALBA</name>
<dbReference type="GO" id="GO:0004523">
    <property type="term" value="F:RNA-DNA hybrid ribonuclease activity"/>
    <property type="evidence" value="ECO:0007669"/>
    <property type="project" value="InterPro"/>
</dbReference>
<accession>A0A540MCH7</accession>
<dbReference type="EMBL" id="VIEB01000292">
    <property type="protein sequence ID" value="TQD96446.1"/>
    <property type="molecule type" value="Genomic_DNA"/>
</dbReference>
<dbReference type="InterPro" id="IPR053151">
    <property type="entry name" value="RNase_H-like"/>
</dbReference>
<dbReference type="AlphaFoldDB" id="A0A540MCH7"/>
<dbReference type="GO" id="GO:0003676">
    <property type="term" value="F:nucleic acid binding"/>
    <property type="evidence" value="ECO:0007669"/>
    <property type="project" value="InterPro"/>
</dbReference>
<organism evidence="2 3">
    <name type="scientific">Malus baccata</name>
    <name type="common">Siberian crab apple</name>
    <name type="synonym">Pyrus baccata</name>
    <dbReference type="NCBI Taxonomy" id="106549"/>
    <lineage>
        <taxon>Eukaryota</taxon>
        <taxon>Viridiplantae</taxon>
        <taxon>Streptophyta</taxon>
        <taxon>Embryophyta</taxon>
        <taxon>Tracheophyta</taxon>
        <taxon>Spermatophyta</taxon>
        <taxon>Magnoliopsida</taxon>
        <taxon>eudicotyledons</taxon>
        <taxon>Gunneridae</taxon>
        <taxon>Pentapetalae</taxon>
        <taxon>rosids</taxon>
        <taxon>fabids</taxon>
        <taxon>Rosales</taxon>
        <taxon>Rosaceae</taxon>
        <taxon>Amygdaloideae</taxon>
        <taxon>Maleae</taxon>
        <taxon>Malus</taxon>
    </lineage>
</organism>
<dbReference type="PANTHER" id="PTHR47723">
    <property type="entry name" value="OS05G0353850 PROTEIN"/>
    <property type="match status" value="1"/>
</dbReference>
<dbReference type="PANTHER" id="PTHR47723:SF19">
    <property type="entry name" value="POLYNUCLEOTIDYL TRANSFERASE, RIBONUCLEASE H-LIKE SUPERFAMILY PROTEIN"/>
    <property type="match status" value="1"/>
</dbReference>
<dbReference type="Pfam" id="PF13456">
    <property type="entry name" value="RVT_3"/>
    <property type="match status" value="1"/>
</dbReference>
<feature type="domain" description="RNase H type-1" evidence="1">
    <location>
        <begin position="45"/>
        <end position="106"/>
    </location>
</feature>
<dbReference type="InterPro" id="IPR002156">
    <property type="entry name" value="RNaseH_domain"/>
</dbReference>
<evidence type="ECO:0000259" key="1">
    <source>
        <dbReference type="Pfam" id="PF13456"/>
    </source>
</evidence>
<proteinExistence type="predicted"/>